<evidence type="ECO:0000256" key="1">
    <source>
        <dbReference type="SAM" id="SignalP"/>
    </source>
</evidence>
<organism evidence="2 3">
    <name type="scientific">Pendulispora brunnea</name>
    <dbReference type="NCBI Taxonomy" id="2905690"/>
    <lineage>
        <taxon>Bacteria</taxon>
        <taxon>Pseudomonadati</taxon>
        <taxon>Myxococcota</taxon>
        <taxon>Myxococcia</taxon>
        <taxon>Myxococcales</taxon>
        <taxon>Sorangiineae</taxon>
        <taxon>Pendulisporaceae</taxon>
        <taxon>Pendulispora</taxon>
    </lineage>
</organism>
<accession>A0ABZ2K8B7</accession>
<keyword evidence="1" id="KW-0732">Signal</keyword>
<protein>
    <submittedName>
        <fullName evidence="2">Uncharacterized protein</fullName>
    </submittedName>
</protein>
<proteinExistence type="predicted"/>
<dbReference type="Proteomes" id="UP001379533">
    <property type="component" value="Chromosome"/>
</dbReference>
<name>A0ABZ2K8B7_9BACT</name>
<dbReference type="EMBL" id="CP089982">
    <property type="protein sequence ID" value="WXA94933.1"/>
    <property type="molecule type" value="Genomic_DNA"/>
</dbReference>
<feature type="chain" id="PRO_5045270286" evidence="1">
    <location>
        <begin position="29"/>
        <end position="127"/>
    </location>
</feature>
<sequence>MSKRMIGSLSVSALGVAAMLAIDAPAMAESVPSDHDTVQAEAAEPGVDRIAMWDVEVDRAARTFSFNTAERFGDPLEHVVATWTGDDRGFEYVVTSLREHPELFHVFRLYDWRNGKAKCKYYYHTAG</sequence>
<reference evidence="2 3" key="1">
    <citation type="submission" date="2021-12" db="EMBL/GenBank/DDBJ databases">
        <title>Discovery of the Pendulisporaceae a myxobacterial family with distinct sporulation behavior and unique specialized metabolism.</title>
        <authorList>
            <person name="Garcia R."/>
            <person name="Popoff A."/>
            <person name="Bader C.D."/>
            <person name="Loehr J."/>
            <person name="Walesch S."/>
            <person name="Walt C."/>
            <person name="Boldt J."/>
            <person name="Bunk B."/>
            <person name="Haeckl F.J.F.P.J."/>
            <person name="Gunesch A.P."/>
            <person name="Birkelbach J."/>
            <person name="Nuebel U."/>
            <person name="Pietschmann T."/>
            <person name="Bach T."/>
            <person name="Mueller R."/>
        </authorList>
    </citation>
    <scope>NUCLEOTIDE SEQUENCE [LARGE SCALE GENOMIC DNA]</scope>
    <source>
        <strain evidence="2 3">MSr12523</strain>
    </source>
</reference>
<evidence type="ECO:0000313" key="2">
    <source>
        <dbReference type="EMBL" id="WXA94933.1"/>
    </source>
</evidence>
<feature type="signal peptide" evidence="1">
    <location>
        <begin position="1"/>
        <end position="28"/>
    </location>
</feature>
<gene>
    <name evidence="2" type="ORF">LZC95_51990</name>
</gene>
<evidence type="ECO:0000313" key="3">
    <source>
        <dbReference type="Proteomes" id="UP001379533"/>
    </source>
</evidence>
<dbReference type="RefSeq" id="WP_394845541.1">
    <property type="nucleotide sequence ID" value="NZ_CP089982.1"/>
</dbReference>
<keyword evidence="3" id="KW-1185">Reference proteome</keyword>